<name>A0A1J1I842_9DIPT</name>
<evidence type="ECO:0000313" key="1">
    <source>
        <dbReference type="EMBL" id="CRK96379.1"/>
    </source>
</evidence>
<organism evidence="1 2">
    <name type="scientific">Clunio marinus</name>
    <dbReference type="NCBI Taxonomy" id="568069"/>
    <lineage>
        <taxon>Eukaryota</taxon>
        <taxon>Metazoa</taxon>
        <taxon>Ecdysozoa</taxon>
        <taxon>Arthropoda</taxon>
        <taxon>Hexapoda</taxon>
        <taxon>Insecta</taxon>
        <taxon>Pterygota</taxon>
        <taxon>Neoptera</taxon>
        <taxon>Endopterygota</taxon>
        <taxon>Diptera</taxon>
        <taxon>Nematocera</taxon>
        <taxon>Chironomoidea</taxon>
        <taxon>Chironomidae</taxon>
        <taxon>Clunio</taxon>
    </lineage>
</organism>
<proteinExistence type="predicted"/>
<evidence type="ECO:0000313" key="2">
    <source>
        <dbReference type="Proteomes" id="UP000183832"/>
    </source>
</evidence>
<dbReference type="Proteomes" id="UP000183832">
    <property type="component" value="Unassembled WGS sequence"/>
</dbReference>
<accession>A0A1J1I842</accession>
<sequence>MEKWELINKYHLIFITLARPFHSTSPAFHALAFAFICCFFLKGPGVCGEMLQAVVQFLILSKKNYGKYHNKSPQG</sequence>
<reference evidence="1 2" key="1">
    <citation type="submission" date="2015-04" db="EMBL/GenBank/DDBJ databases">
        <authorList>
            <person name="Syromyatnikov M.Y."/>
            <person name="Popov V.N."/>
        </authorList>
    </citation>
    <scope>NUCLEOTIDE SEQUENCE [LARGE SCALE GENOMIC DNA]</scope>
</reference>
<gene>
    <name evidence="1" type="ORF">CLUMA_CG009796</name>
</gene>
<dbReference type="AlphaFoldDB" id="A0A1J1I842"/>
<keyword evidence="2" id="KW-1185">Reference proteome</keyword>
<dbReference type="EMBL" id="CVRI01000043">
    <property type="protein sequence ID" value="CRK96379.1"/>
    <property type="molecule type" value="Genomic_DNA"/>
</dbReference>
<protein>
    <submittedName>
        <fullName evidence="1">CLUMA_CG009796, isoform A</fullName>
    </submittedName>
</protein>